<evidence type="ECO:0000256" key="11">
    <source>
        <dbReference type="PIRSR" id="PIRSR601382-2"/>
    </source>
</evidence>
<accession>A0A6G1I9Y9</accession>
<comment type="pathway">
    <text evidence="2">Protein modification; protein glycosylation.</text>
</comment>
<proteinExistence type="inferred from homology"/>
<dbReference type="UniPathway" id="UPA00378"/>
<comment type="similarity">
    <text evidence="3 13">Belongs to the glycosyl hydrolase 47 family.</text>
</comment>
<name>A0A6G1I9Y9_9PEZI</name>
<dbReference type="PRINTS" id="PR00747">
    <property type="entry name" value="GLYHDRLASE47"/>
</dbReference>
<evidence type="ECO:0000256" key="3">
    <source>
        <dbReference type="ARBA" id="ARBA00007658"/>
    </source>
</evidence>
<keyword evidence="6 11" id="KW-0106">Calcium</keyword>
<gene>
    <name evidence="15" type="ORF">EJ06DRAFT_469054</name>
</gene>
<dbReference type="InterPro" id="IPR050749">
    <property type="entry name" value="Glycosyl_Hydrolase_47"/>
</dbReference>
<keyword evidence="16" id="KW-1185">Reference proteome</keyword>
<comment type="cofactor">
    <cofactor evidence="1 11">
        <name>Ca(2+)</name>
        <dbReference type="ChEBI" id="CHEBI:29108"/>
    </cofactor>
</comment>
<dbReference type="PANTHER" id="PTHR11742">
    <property type="entry name" value="MANNOSYL-OLIGOSACCHARIDE ALPHA-1,2-MANNOSIDASE-RELATED"/>
    <property type="match status" value="1"/>
</dbReference>
<dbReference type="EMBL" id="ML996687">
    <property type="protein sequence ID" value="KAF2405123.1"/>
    <property type="molecule type" value="Genomic_DNA"/>
</dbReference>
<evidence type="ECO:0000256" key="2">
    <source>
        <dbReference type="ARBA" id="ARBA00004922"/>
    </source>
</evidence>
<comment type="catalytic activity">
    <reaction evidence="9">
        <text>N(4)-(alpha-D-Man-(1-&gt;2)-alpha-D-Man-(1-&gt;2)-alpha-D-Man-(1-&gt;3)-[alpha-D-Man-(1-&gt;2)-alpha-D-Man-(1-&gt;3)-[alpha-D-Man-(1-&gt;2)-alpha-D-Man-(1-&gt;6)]-alpha-D-Man-(1-&gt;6)]-beta-D-Man-(1-&gt;4)-beta-D-GlcNAc-(1-&gt;4)-beta-D-GlcNAc)-L-asparaginyl-[protein] (N-glucan mannose isomer 9A1,2,3B1,2,3) + 4 H2O = N(4)-(alpha-D-Man-(1-&gt;3)-[alpha-D-Man-(1-&gt;3)-[alpha-D-Man-(1-&gt;6)]-alpha-D-Man-(1-&gt;6)]-beta-D-Man-(1-&gt;4)-beta-D-GlcNAc-(1-&gt;4)-beta-D-GlcNAc)-L-asparaginyl-[protein] (N-glucan mannose isomer 5A1,2) + 4 beta-D-mannose</text>
        <dbReference type="Rhea" id="RHEA:56008"/>
        <dbReference type="Rhea" id="RHEA-COMP:14356"/>
        <dbReference type="Rhea" id="RHEA-COMP:14367"/>
        <dbReference type="ChEBI" id="CHEBI:15377"/>
        <dbReference type="ChEBI" id="CHEBI:28563"/>
        <dbReference type="ChEBI" id="CHEBI:59087"/>
        <dbReference type="ChEBI" id="CHEBI:139493"/>
        <dbReference type="EC" id="3.2.1.113"/>
    </reaction>
</comment>
<keyword evidence="5 13" id="KW-0378">Hydrolase</keyword>
<dbReference type="EC" id="3.2.1.-" evidence="13"/>
<dbReference type="GO" id="GO:0016020">
    <property type="term" value="C:membrane"/>
    <property type="evidence" value="ECO:0007669"/>
    <property type="project" value="InterPro"/>
</dbReference>
<evidence type="ECO:0000256" key="7">
    <source>
        <dbReference type="ARBA" id="ARBA00023157"/>
    </source>
</evidence>
<dbReference type="GO" id="GO:0005509">
    <property type="term" value="F:calcium ion binding"/>
    <property type="evidence" value="ECO:0007669"/>
    <property type="project" value="InterPro"/>
</dbReference>
<evidence type="ECO:0000256" key="4">
    <source>
        <dbReference type="ARBA" id="ARBA00022723"/>
    </source>
</evidence>
<protein>
    <recommendedName>
        <fullName evidence="13">alpha-1,2-Mannosidase</fullName>
        <ecNumber evidence="13">3.2.1.-</ecNumber>
    </recommendedName>
</protein>
<sequence>MSFKIPRNVPAFDNPQRRYEDALWNSSGRSRFATRSPGLFSSPFGGRELPMYKDKPYNYPESRRRRKRVWIGLVVFVVVGWLLYVGAFGGGGKTGASGRDKAKALWKGAKGGKKTGGVDWGERREEVKKAMKLSWGGYEKYAWGYDEYHPASKSGRQMVPPTGLGWIIVDALDTLILMNMTTELQHAREWISTTLNYELDHDVNTFETTIRMLGGLLAAHYLQTEFPNMCPVKMGKDGEDLYLEKASDLADRLLGAFESKTGIPYASVNLKTMKGIKSHADGGASSLSEATTLQLEFKYLAKLTGEKHYWDTAEGVMKAVDDQGATDGLTPIFIHPDTGSFATTNIRLGSRGDSYYEYLIKQYYQTSKQEPIYLDMWKQALGGIKKHLITYSSPSNFTVLGERPSGLDEPLSPKMDHLVCFLPGTIALAVTGGLTVDQVKQRSEWTPKHEEDLLLAQELLKTCWGTYMVTKTGLAPEITYFNLPDKPHVYREGPLKSPENFDPAEDAEWRKDFDIHHADAHNLLRPETVESLFYLWRITRDETYRHWGWKMFEAFVAHTSLPDGAGFSSINDVNAIPPPMRDNMESFWPAETLKYFYLLFSEDDLLPLDSVVFNTEAHPLPRFELGKLFSTGWKRKPRDREGNLIKEKAKE</sequence>
<evidence type="ECO:0000256" key="6">
    <source>
        <dbReference type="ARBA" id="ARBA00022837"/>
    </source>
</evidence>
<evidence type="ECO:0000256" key="13">
    <source>
        <dbReference type="RuleBase" id="RU361193"/>
    </source>
</evidence>
<dbReference type="PANTHER" id="PTHR11742:SF55">
    <property type="entry name" value="ENDOPLASMIC RETICULUM MANNOSYL-OLIGOSACCHARIDE 1,2-ALPHA-MANNOSIDASE"/>
    <property type="match status" value="1"/>
</dbReference>
<evidence type="ECO:0000313" key="16">
    <source>
        <dbReference type="Proteomes" id="UP000799640"/>
    </source>
</evidence>
<dbReference type="InterPro" id="IPR001382">
    <property type="entry name" value="Glyco_hydro_47"/>
</dbReference>
<feature type="active site" description="Proton donor" evidence="10">
    <location>
        <position position="477"/>
    </location>
</feature>
<keyword evidence="14" id="KW-1133">Transmembrane helix</keyword>
<reference evidence="15" key="1">
    <citation type="journal article" date="2020" name="Stud. Mycol.">
        <title>101 Dothideomycetes genomes: a test case for predicting lifestyles and emergence of pathogens.</title>
        <authorList>
            <person name="Haridas S."/>
            <person name="Albert R."/>
            <person name="Binder M."/>
            <person name="Bloem J."/>
            <person name="Labutti K."/>
            <person name="Salamov A."/>
            <person name="Andreopoulos B."/>
            <person name="Baker S."/>
            <person name="Barry K."/>
            <person name="Bills G."/>
            <person name="Bluhm B."/>
            <person name="Cannon C."/>
            <person name="Castanera R."/>
            <person name="Culley D."/>
            <person name="Daum C."/>
            <person name="Ezra D."/>
            <person name="Gonzalez J."/>
            <person name="Henrissat B."/>
            <person name="Kuo A."/>
            <person name="Liang C."/>
            <person name="Lipzen A."/>
            <person name="Lutzoni F."/>
            <person name="Magnuson J."/>
            <person name="Mondo S."/>
            <person name="Nolan M."/>
            <person name="Ohm R."/>
            <person name="Pangilinan J."/>
            <person name="Park H.-J."/>
            <person name="Ramirez L."/>
            <person name="Alfaro M."/>
            <person name="Sun H."/>
            <person name="Tritt A."/>
            <person name="Yoshinaga Y."/>
            <person name="Zwiers L.-H."/>
            <person name="Turgeon B."/>
            <person name="Goodwin S."/>
            <person name="Spatafora J."/>
            <person name="Crous P."/>
            <person name="Grigoriev I."/>
        </authorList>
    </citation>
    <scope>NUCLEOTIDE SEQUENCE</scope>
    <source>
        <strain evidence="15">CBS 262.69</strain>
    </source>
</reference>
<dbReference type="GO" id="GO:0005783">
    <property type="term" value="C:endoplasmic reticulum"/>
    <property type="evidence" value="ECO:0007669"/>
    <property type="project" value="TreeGrafter"/>
</dbReference>
<feature type="active site" description="Proton donor" evidence="10">
    <location>
        <position position="207"/>
    </location>
</feature>
<evidence type="ECO:0000256" key="1">
    <source>
        <dbReference type="ARBA" id="ARBA00001913"/>
    </source>
</evidence>
<feature type="active site" evidence="10">
    <location>
        <position position="527"/>
    </location>
</feature>
<dbReference type="InterPro" id="IPR036026">
    <property type="entry name" value="Seven-hairpin_glycosidases"/>
</dbReference>
<keyword evidence="14" id="KW-0472">Membrane</keyword>
<organism evidence="15 16">
    <name type="scientific">Trichodelitschia bisporula</name>
    <dbReference type="NCBI Taxonomy" id="703511"/>
    <lineage>
        <taxon>Eukaryota</taxon>
        <taxon>Fungi</taxon>
        <taxon>Dikarya</taxon>
        <taxon>Ascomycota</taxon>
        <taxon>Pezizomycotina</taxon>
        <taxon>Dothideomycetes</taxon>
        <taxon>Dothideomycetes incertae sedis</taxon>
        <taxon>Phaeotrichales</taxon>
        <taxon>Phaeotrichaceae</taxon>
        <taxon>Trichodelitschia</taxon>
    </lineage>
</organism>
<dbReference type="Proteomes" id="UP000799640">
    <property type="component" value="Unassembled WGS sequence"/>
</dbReference>
<keyword evidence="14" id="KW-0812">Transmembrane</keyword>
<dbReference type="GO" id="GO:0036503">
    <property type="term" value="P:ERAD pathway"/>
    <property type="evidence" value="ECO:0007669"/>
    <property type="project" value="UniProtKB-ARBA"/>
</dbReference>
<dbReference type="InterPro" id="IPR012341">
    <property type="entry name" value="6hp_glycosidase-like_sf"/>
</dbReference>
<evidence type="ECO:0000256" key="10">
    <source>
        <dbReference type="PIRSR" id="PIRSR601382-1"/>
    </source>
</evidence>
<evidence type="ECO:0000256" key="9">
    <source>
        <dbReference type="ARBA" id="ARBA00048605"/>
    </source>
</evidence>
<dbReference type="GO" id="GO:0004571">
    <property type="term" value="F:mannosyl-oligosaccharide 1,2-alpha-mannosidase activity"/>
    <property type="evidence" value="ECO:0007669"/>
    <property type="project" value="UniProtKB-EC"/>
</dbReference>
<feature type="disulfide bond" evidence="12">
    <location>
        <begin position="420"/>
        <end position="463"/>
    </location>
</feature>
<dbReference type="Pfam" id="PF01532">
    <property type="entry name" value="Glyco_hydro_47"/>
    <property type="match status" value="1"/>
</dbReference>
<keyword evidence="13" id="KW-0326">Glycosidase</keyword>
<feature type="binding site" evidence="11">
    <location>
        <position position="615"/>
    </location>
    <ligand>
        <name>Ca(2+)</name>
        <dbReference type="ChEBI" id="CHEBI:29108"/>
    </ligand>
</feature>
<dbReference type="GO" id="GO:0005975">
    <property type="term" value="P:carbohydrate metabolic process"/>
    <property type="evidence" value="ECO:0007669"/>
    <property type="project" value="InterPro"/>
</dbReference>
<keyword evidence="4 11" id="KW-0479">Metal-binding</keyword>
<evidence type="ECO:0000256" key="12">
    <source>
        <dbReference type="PIRSR" id="PIRSR601382-3"/>
    </source>
</evidence>
<comment type="catalytic activity">
    <reaction evidence="8">
        <text>N(4)-(alpha-D-Man-(1-&gt;2)-alpha-D-Man-(1-&gt;2)-alpha-D-Man-(1-&gt;3)-[alpha-D-Man-(1-&gt;3)-[alpha-D-Man-(1-&gt;2)-alpha-D-Man-(1-&gt;6)]-alpha-D-Man-(1-&gt;6)]-beta-D-Man-(1-&gt;4)-beta-D-GlcNAc-(1-&gt;4)-beta-D-GlcNAc)-L-asparaginyl-[protein] (N-glucan mannose isomer 8A1,2,3B1,3) + 3 H2O = N(4)-(alpha-D-Man-(1-&gt;3)-[alpha-D-Man-(1-&gt;3)-[alpha-D-Man-(1-&gt;6)]-alpha-D-Man-(1-&gt;6)]-beta-D-Man-(1-&gt;4)-beta-D-GlcNAc-(1-&gt;4)-beta-D-GlcNAc)-L-asparaginyl-[protein] (N-glucan mannose isomer 5A1,2) + 3 beta-D-mannose</text>
        <dbReference type="Rhea" id="RHEA:56028"/>
        <dbReference type="Rhea" id="RHEA-COMP:14358"/>
        <dbReference type="Rhea" id="RHEA-COMP:14367"/>
        <dbReference type="ChEBI" id="CHEBI:15377"/>
        <dbReference type="ChEBI" id="CHEBI:28563"/>
        <dbReference type="ChEBI" id="CHEBI:59087"/>
        <dbReference type="ChEBI" id="CHEBI:60628"/>
        <dbReference type="EC" id="3.2.1.113"/>
    </reaction>
</comment>
<dbReference type="SUPFAM" id="SSF48225">
    <property type="entry name" value="Seven-hairpin glycosidases"/>
    <property type="match status" value="1"/>
</dbReference>
<evidence type="ECO:0000313" key="15">
    <source>
        <dbReference type="EMBL" id="KAF2405123.1"/>
    </source>
</evidence>
<dbReference type="AlphaFoldDB" id="A0A6G1I9Y9"/>
<dbReference type="OrthoDB" id="8118055at2759"/>
<keyword evidence="7 12" id="KW-1015">Disulfide bond</keyword>
<evidence type="ECO:0000256" key="5">
    <source>
        <dbReference type="ARBA" id="ARBA00022801"/>
    </source>
</evidence>
<evidence type="ECO:0000256" key="14">
    <source>
        <dbReference type="SAM" id="Phobius"/>
    </source>
</evidence>
<dbReference type="Gene3D" id="1.50.10.10">
    <property type="match status" value="1"/>
</dbReference>
<feature type="active site" evidence="10">
    <location>
        <position position="353"/>
    </location>
</feature>
<feature type="transmembrane region" description="Helical" evidence="14">
    <location>
        <begin position="69"/>
        <end position="89"/>
    </location>
</feature>
<evidence type="ECO:0000256" key="8">
    <source>
        <dbReference type="ARBA" id="ARBA00047669"/>
    </source>
</evidence>